<gene>
    <name evidence="4" type="ORF">MNY72_17065</name>
</gene>
<accession>A0A9Q8V667</accession>
<dbReference type="EC" id="3.1.21.-" evidence="4"/>
<feature type="domain" description="DNA topoisomerase type IA zn finger" evidence="2">
    <location>
        <begin position="323"/>
        <end position="355"/>
    </location>
</feature>
<feature type="domain" description="Restriction endonuclease type IV Mrr" evidence="3">
    <location>
        <begin position="183"/>
        <end position="297"/>
    </location>
</feature>
<evidence type="ECO:0000259" key="2">
    <source>
        <dbReference type="Pfam" id="PF01396"/>
    </source>
</evidence>
<dbReference type="GO" id="GO:0005694">
    <property type="term" value="C:chromosome"/>
    <property type="evidence" value="ECO:0007669"/>
    <property type="project" value="InterPro"/>
</dbReference>
<dbReference type="SUPFAM" id="SSF52980">
    <property type="entry name" value="Restriction endonuclease-like"/>
    <property type="match status" value="1"/>
</dbReference>
<dbReference type="Gene3D" id="3.30.65.10">
    <property type="entry name" value="Bacterial Topoisomerase I, domain 1"/>
    <property type="match status" value="1"/>
</dbReference>
<evidence type="ECO:0000313" key="4">
    <source>
        <dbReference type="EMBL" id="UNH32436.1"/>
    </source>
</evidence>
<dbReference type="InterPro" id="IPR007560">
    <property type="entry name" value="Restrct_endonuc_IV_Mrr"/>
</dbReference>
<feature type="transmembrane region" description="Helical" evidence="1">
    <location>
        <begin position="17"/>
        <end position="35"/>
    </location>
</feature>
<dbReference type="GO" id="GO:0003916">
    <property type="term" value="F:DNA topoisomerase activity"/>
    <property type="evidence" value="ECO:0007669"/>
    <property type="project" value="InterPro"/>
</dbReference>
<protein>
    <submittedName>
        <fullName evidence="4">Restriction endonuclease</fullName>
        <ecNumber evidence="4">3.1.21.-</ecNumber>
    </submittedName>
</protein>
<dbReference type="Pfam" id="PF01396">
    <property type="entry name" value="Zn_ribbon_Top1"/>
    <property type="match status" value="1"/>
</dbReference>
<feature type="transmembrane region" description="Helical" evidence="1">
    <location>
        <begin position="83"/>
        <end position="102"/>
    </location>
</feature>
<dbReference type="EMBL" id="CP093246">
    <property type="protein sequence ID" value="UNH32436.1"/>
    <property type="molecule type" value="Genomic_DNA"/>
</dbReference>
<dbReference type="AlphaFoldDB" id="A0A9Q8V667"/>
<dbReference type="GO" id="GO:0015666">
    <property type="term" value="F:restriction endodeoxyribonuclease activity"/>
    <property type="evidence" value="ECO:0007669"/>
    <property type="project" value="TreeGrafter"/>
</dbReference>
<keyword evidence="4" id="KW-0378">Hydrolase</keyword>
<keyword evidence="4" id="KW-0614">Plasmid</keyword>
<proteinExistence type="predicted"/>
<dbReference type="InterPro" id="IPR052906">
    <property type="entry name" value="Type_IV_Methyl-Rstrct_Enzyme"/>
</dbReference>
<feature type="transmembrane region" description="Helical" evidence="1">
    <location>
        <begin position="41"/>
        <end position="62"/>
    </location>
</feature>
<name>A0A9Q8V667_9GAMM</name>
<dbReference type="InterPro" id="IPR011335">
    <property type="entry name" value="Restrct_endonuc-II-like"/>
</dbReference>
<organism evidence="4 5">
    <name type="scientific">Moellerella wisconsensis</name>
    <dbReference type="NCBI Taxonomy" id="158849"/>
    <lineage>
        <taxon>Bacteria</taxon>
        <taxon>Pseudomonadati</taxon>
        <taxon>Pseudomonadota</taxon>
        <taxon>Gammaproteobacteria</taxon>
        <taxon>Enterobacterales</taxon>
        <taxon>Morganellaceae</taxon>
        <taxon>Moellerella</taxon>
    </lineage>
</organism>
<dbReference type="GO" id="GO:0009307">
    <property type="term" value="P:DNA restriction-modification system"/>
    <property type="evidence" value="ECO:0007669"/>
    <property type="project" value="InterPro"/>
</dbReference>
<evidence type="ECO:0000259" key="3">
    <source>
        <dbReference type="Pfam" id="PF04471"/>
    </source>
</evidence>
<feature type="transmembrane region" description="Helical" evidence="1">
    <location>
        <begin position="137"/>
        <end position="158"/>
    </location>
</feature>
<keyword evidence="1" id="KW-1133">Transmembrane helix</keyword>
<dbReference type="Gene3D" id="3.40.1350.10">
    <property type="match status" value="1"/>
</dbReference>
<dbReference type="PANTHER" id="PTHR30015:SF7">
    <property type="entry name" value="TYPE IV METHYL-DIRECTED RESTRICTION ENZYME ECOKMRR"/>
    <property type="match status" value="1"/>
</dbReference>
<dbReference type="InterPro" id="IPR013498">
    <property type="entry name" value="Topo_IA_Znf"/>
</dbReference>
<keyword evidence="1" id="KW-0472">Membrane</keyword>
<dbReference type="InterPro" id="IPR011856">
    <property type="entry name" value="tRNA_endonuc-like_dom_sf"/>
</dbReference>
<dbReference type="GO" id="GO:0003677">
    <property type="term" value="F:DNA binding"/>
    <property type="evidence" value="ECO:0007669"/>
    <property type="project" value="InterPro"/>
</dbReference>
<dbReference type="RefSeq" id="WP_137022471.1">
    <property type="nucleotide sequence ID" value="NZ_CAWQWN010000002.1"/>
</dbReference>
<evidence type="ECO:0000256" key="1">
    <source>
        <dbReference type="SAM" id="Phobius"/>
    </source>
</evidence>
<evidence type="ECO:0000313" key="5">
    <source>
        <dbReference type="Proteomes" id="UP000829116"/>
    </source>
</evidence>
<reference evidence="4" key="1">
    <citation type="submission" date="2022-03" db="EMBL/GenBank/DDBJ databases">
        <title>ESBL-producing Moellerella wisconsensis and Escherichia marmotae isolated from wild game meat.</title>
        <authorList>
            <person name="Biggel M."/>
        </authorList>
    </citation>
    <scope>NUCLEOTIDE SEQUENCE</scope>
    <source>
        <strain evidence="4">W51</strain>
        <plasmid evidence="4">pW51-a</plasmid>
    </source>
</reference>
<dbReference type="Proteomes" id="UP000829116">
    <property type="component" value="Plasmid pW51-a"/>
</dbReference>
<dbReference type="PANTHER" id="PTHR30015">
    <property type="entry name" value="MRR RESTRICTION SYSTEM PROTEIN"/>
    <property type="match status" value="1"/>
</dbReference>
<keyword evidence="1" id="KW-0812">Transmembrane</keyword>
<sequence length="356" mass="39406">MSKGKKRQVTPEKAMRIRFYGVSGLIIVLNTMFVGNTKIQLISLLLTLSIFLLFTLSGRVVVGIWFKKENWRTLNAPQATLLFRAYVGLPLAAIAMLLYAYGYQGAISQAMVEVLFPPGEKVEDKMISVMNLLQAKLPLLVGAFLFYTALCFLVGTAVKYLQLSASGRALGKLKGVVNARQVLDRMTWDQFEKVICKFFETRGYRARVSKAGADGGVDVELQGFGHREIVQCKHWKTNRVGVAIVREIYGVVLADGFHRGFIITSGLFTDEAWKFALRENVKGKVILLDGSQLIEMIKGNGDLEQEDPKPSAATQSIDAKEPLCPVCGGKMVLRKSGKSAFFGCSLYPDCRGTREL</sequence>
<dbReference type="GO" id="GO:0006265">
    <property type="term" value="P:DNA topological change"/>
    <property type="evidence" value="ECO:0007669"/>
    <property type="project" value="InterPro"/>
</dbReference>
<keyword evidence="4" id="KW-0255">Endonuclease</keyword>
<geneLocation type="plasmid" evidence="4 5">
    <name>pW51-a</name>
</geneLocation>
<dbReference type="Pfam" id="PF04471">
    <property type="entry name" value="Mrr_cat"/>
    <property type="match status" value="1"/>
</dbReference>
<dbReference type="SUPFAM" id="SSF57783">
    <property type="entry name" value="Zinc beta-ribbon"/>
    <property type="match status" value="1"/>
</dbReference>
<keyword evidence="4" id="KW-0540">Nuclease</keyword>